<proteinExistence type="predicted"/>
<protein>
    <submittedName>
        <fullName evidence="4">AAA family ATPase</fullName>
    </submittedName>
</protein>
<keyword evidence="2" id="KW-0472">Membrane</keyword>
<dbReference type="InterPro" id="IPR027417">
    <property type="entry name" value="P-loop_NTPase"/>
</dbReference>
<name>A0A926DSK0_9FIRM</name>
<accession>A0A926DSK0</accession>
<dbReference type="EMBL" id="JACRSQ010000006">
    <property type="protein sequence ID" value="MBC8542994.1"/>
    <property type="molecule type" value="Genomic_DNA"/>
</dbReference>
<keyword evidence="2" id="KW-1133">Transmembrane helix</keyword>
<dbReference type="Pfam" id="PF13476">
    <property type="entry name" value="AAA_23"/>
    <property type="match status" value="1"/>
</dbReference>
<keyword evidence="1" id="KW-0175">Coiled coil</keyword>
<dbReference type="Proteomes" id="UP000657006">
    <property type="component" value="Unassembled WGS sequence"/>
</dbReference>
<feature type="transmembrane region" description="Helical" evidence="2">
    <location>
        <begin position="372"/>
        <end position="391"/>
    </location>
</feature>
<dbReference type="PANTHER" id="PTHR41259:SF1">
    <property type="entry name" value="DOUBLE-STRAND BREAK REPAIR RAD50 ATPASE, PUTATIVE-RELATED"/>
    <property type="match status" value="1"/>
</dbReference>
<gene>
    <name evidence="4" type="ORF">H8730_05500</name>
</gene>
<feature type="coiled-coil region" evidence="1">
    <location>
        <begin position="512"/>
        <end position="570"/>
    </location>
</feature>
<dbReference type="GO" id="GO:0006302">
    <property type="term" value="P:double-strand break repair"/>
    <property type="evidence" value="ECO:0007669"/>
    <property type="project" value="InterPro"/>
</dbReference>
<evidence type="ECO:0000256" key="2">
    <source>
        <dbReference type="SAM" id="Phobius"/>
    </source>
</evidence>
<keyword evidence="2" id="KW-0812">Transmembrane</keyword>
<dbReference type="AlphaFoldDB" id="A0A926DSK0"/>
<dbReference type="SUPFAM" id="SSF52540">
    <property type="entry name" value="P-loop containing nucleoside triphosphate hydrolases"/>
    <property type="match status" value="1"/>
</dbReference>
<feature type="coiled-coil region" evidence="1">
    <location>
        <begin position="212"/>
        <end position="282"/>
    </location>
</feature>
<reference evidence="4" key="1">
    <citation type="submission" date="2020-08" db="EMBL/GenBank/DDBJ databases">
        <title>Genome public.</title>
        <authorList>
            <person name="Liu C."/>
            <person name="Sun Q."/>
        </authorList>
    </citation>
    <scope>NUCLEOTIDE SEQUENCE</scope>
    <source>
        <strain evidence="4">NSJ-32</strain>
    </source>
</reference>
<dbReference type="GO" id="GO:0016887">
    <property type="term" value="F:ATP hydrolysis activity"/>
    <property type="evidence" value="ECO:0007669"/>
    <property type="project" value="InterPro"/>
</dbReference>
<keyword evidence="5" id="KW-1185">Reference proteome</keyword>
<evidence type="ECO:0000256" key="1">
    <source>
        <dbReference type="SAM" id="Coils"/>
    </source>
</evidence>
<dbReference type="Gene3D" id="3.40.50.300">
    <property type="entry name" value="P-loop containing nucleotide triphosphate hydrolases"/>
    <property type="match status" value="2"/>
</dbReference>
<evidence type="ECO:0000259" key="3">
    <source>
        <dbReference type="Pfam" id="PF13476"/>
    </source>
</evidence>
<dbReference type="RefSeq" id="WP_177715188.1">
    <property type="nucleotide sequence ID" value="NZ_JACRSQ010000006.1"/>
</dbReference>
<evidence type="ECO:0000313" key="4">
    <source>
        <dbReference type="EMBL" id="MBC8542994.1"/>
    </source>
</evidence>
<dbReference type="PANTHER" id="PTHR41259">
    <property type="entry name" value="DOUBLE-STRAND BREAK REPAIR RAD50 ATPASE, PUTATIVE-RELATED"/>
    <property type="match status" value="1"/>
</dbReference>
<comment type="caution">
    <text evidence="4">The sequence shown here is derived from an EMBL/GenBank/DDBJ whole genome shotgun (WGS) entry which is preliminary data.</text>
</comment>
<dbReference type="InterPro" id="IPR038729">
    <property type="entry name" value="Rad50/SbcC_AAA"/>
</dbReference>
<feature type="transmembrane region" description="Helical" evidence="2">
    <location>
        <begin position="347"/>
        <end position="366"/>
    </location>
</feature>
<evidence type="ECO:0000313" key="5">
    <source>
        <dbReference type="Proteomes" id="UP000657006"/>
    </source>
</evidence>
<sequence length="722" mass="83351">MWIQTVHIQGFGRFRDTTFEFEEGLNLVEAPNEAGKTTLVKFIEGMLYGFYKPTKRRQYTEDRDLYEPWDQGSYGGVLIYQEGEQQVRIERCFAKNRDTVHIFDQQTGEEMTQLFAYSESYRQVQPASRDMGLSAATFRNTLLISQDAPHPNGPELAAQVKEYLANAQEGGGDDISVERAVKRLRAKITDIGTLRQAKNGQKTYLSKRIQVLEAEQREALQRETELAQVQAAIRSLREKEPLLATRKKQLAGQSAALCLQELESWNQRIQEVQEQMTGMEDSRLVSVSGYEEAVRCSAQVRSARQSWAEAKKAVQEIEAKIQISVENQNELDREIRTAGKGIWGNRVLQWTGLACCALFLLLSFIFEKPVLALGALPALILFFVSIGSRRFQANRQEIWRQRQEQMEKDHHGLSMLQKDAREMAMERRSDCLAVEEKLRLLLEQAGVDSIEEYRRCLERKIACQKLMDKQEMLAEEKSRWLKQKGMPESMDEEEFQVELEEAARTAPAVIGSAELDEQLAVYERELEAWKLEMERLKEKRRFLREGGRSTDEIEEELEGLRQEWAQLDKRQAALKMAVDTIEELSSEMERQLGPALNDTVQRYVENLTSQRYGHVRILEEMKVMVQEPKEKRMVALEQLSAGTVCQIYFALRLGMAEILTKGRSLPLILDDVLGFWDEERLGQMLQFLNQEQKKRQILLMTCQEREGRRIRDLGIPCKIVTV</sequence>
<organism evidence="4 5">
    <name type="scientific">Bianquea renquensis</name>
    <dbReference type="NCBI Taxonomy" id="2763661"/>
    <lineage>
        <taxon>Bacteria</taxon>
        <taxon>Bacillati</taxon>
        <taxon>Bacillota</taxon>
        <taxon>Clostridia</taxon>
        <taxon>Eubacteriales</taxon>
        <taxon>Bianqueaceae</taxon>
        <taxon>Bianquea</taxon>
    </lineage>
</organism>
<feature type="domain" description="Rad50/SbcC-type AAA" evidence="3">
    <location>
        <begin position="6"/>
        <end position="239"/>
    </location>
</feature>